<comment type="caution">
    <text evidence="1">The sequence shown here is derived from an EMBL/GenBank/DDBJ whole genome shotgun (WGS) entry which is preliminary data.</text>
</comment>
<evidence type="ECO:0000313" key="2">
    <source>
        <dbReference type="Proteomes" id="UP001292094"/>
    </source>
</evidence>
<dbReference type="EMBL" id="JAWZYT010001742">
    <property type="protein sequence ID" value="KAK4309486.1"/>
    <property type="molecule type" value="Genomic_DNA"/>
</dbReference>
<gene>
    <name evidence="1" type="ORF">Pmani_018888</name>
</gene>
<dbReference type="Proteomes" id="UP001292094">
    <property type="component" value="Unassembled WGS sequence"/>
</dbReference>
<organism evidence="1 2">
    <name type="scientific">Petrolisthes manimaculis</name>
    <dbReference type="NCBI Taxonomy" id="1843537"/>
    <lineage>
        <taxon>Eukaryota</taxon>
        <taxon>Metazoa</taxon>
        <taxon>Ecdysozoa</taxon>
        <taxon>Arthropoda</taxon>
        <taxon>Crustacea</taxon>
        <taxon>Multicrustacea</taxon>
        <taxon>Malacostraca</taxon>
        <taxon>Eumalacostraca</taxon>
        <taxon>Eucarida</taxon>
        <taxon>Decapoda</taxon>
        <taxon>Pleocyemata</taxon>
        <taxon>Anomura</taxon>
        <taxon>Galatheoidea</taxon>
        <taxon>Porcellanidae</taxon>
        <taxon>Petrolisthes</taxon>
    </lineage>
</organism>
<protein>
    <submittedName>
        <fullName evidence="1">Uncharacterized protein</fullName>
    </submittedName>
</protein>
<reference evidence="1" key="1">
    <citation type="submission" date="2023-11" db="EMBL/GenBank/DDBJ databases">
        <title>Genome assemblies of two species of porcelain crab, Petrolisthes cinctipes and Petrolisthes manimaculis (Anomura: Porcellanidae).</title>
        <authorList>
            <person name="Angst P."/>
        </authorList>
    </citation>
    <scope>NUCLEOTIDE SEQUENCE</scope>
    <source>
        <strain evidence="1">PB745_02</strain>
        <tissue evidence="1">Gill</tissue>
    </source>
</reference>
<sequence>MRVRSGARSSSSLSLLTFSPCSSYSPSTSLTLDSTTEARKAGIGRLALFGHLIPLWKGNPQTWLQIRFSYEAISIRNQAVNAVIVWFAIR</sequence>
<keyword evidence="2" id="KW-1185">Reference proteome</keyword>
<dbReference type="AlphaFoldDB" id="A0AAE1U689"/>
<proteinExistence type="predicted"/>
<name>A0AAE1U689_9EUCA</name>
<evidence type="ECO:0000313" key="1">
    <source>
        <dbReference type="EMBL" id="KAK4309486.1"/>
    </source>
</evidence>
<accession>A0AAE1U689</accession>